<proteinExistence type="predicted"/>
<dbReference type="AlphaFoldDB" id="A0A154IL11"/>
<feature type="domain" description="Protein kinase" evidence="2">
    <location>
        <begin position="13"/>
        <end position="263"/>
    </location>
</feature>
<comment type="caution">
    <text evidence="3">The sequence shown here is derived from an EMBL/GenBank/DDBJ whole genome shotgun (WGS) entry which is preliminary data.</text>
</comment>
<dbReference type="CDD" id="cd14014">
    <property type="entry name" value="STKc_PknB_like"/>
    <property type="match status" value="1"/>
</dbReference>
<dbReference type="EMBL" id="LVYU01000080">
    <property type="protein sequence ID" value="KZB01264.1"/>
    <property type="molecule type" value="Genomic_DNA"/>
</dbReference>
<dbReference type="GO" id="GO:0004674">
    <property type="term" value="F:protein serine/threonine kinase activity"/>
    <property type="evidence" value="ECO:0007669"/>
    <property type="project" value="TreeGrafter"/>
</dbReference>
<dbReference type="PANTHER" id="PTHR44167">
    <property type="entry name" value="OVARIAN-SPECIFIC SERINE/THREONINE-PROTEIN KINASE LOK-RELATED"/>
    <property type="match status" value="1"/>
</dbReference>
<evidence type="ECO:0000313" key="3">
    <source>
        <dbReference type="EMBL" id="KZB01264.1"/>
    </source>
</evidence>
<keyword evidence="1" id="KW-0175">Coiled coil</keyword>
<dbReference type="SUPFAM" id="SSF56112">
    <property type="entry name" value="Protein kinase-like (PK-like)"/>
    <property type="match status" value="1"/>
</dbReference>
<dbReference type="RefSeq" id="WP_062941376.1">
    <property type="nucleotide sequence ID" value="NZ_CP171844.1"/>
</dbReference>
<dbReference type="PANTHER" id="PTHR44167:SF24">
    <property type="entry name" value="SERINE_THREONINE-PROTEIN KINASE CHK2"/>
    <property type="match status" value="1"/>
</dbReference>
<dbReference type="GO" id="GO:0005524">
    <property type="term" value="F:ATP binding"/>
    <property type="evidence" value="ECO:0007669"/>
    <property type="project" value="InterPro"/>
</dbReference>
<dbReference type="SMART" id="SM00220">
    <property type="entry name" value="S_TKc"/>
    <property type="match status" value="1"/>
</dbReference>
<feature type="coiled-coil region" evidence="1">
    <location>
        <begin position="270"/>
        <end position="333"/>
    </location>
</feature>
<dbReference type="PROSITE" id="PS50011">
    <property type="entry name" value="PROTEIN_KINASE_DOM"/>
    <property type="match status" value="1"/>
</dbReference>
<protein>
    <recommendedName>
        <fullName evidence="2">Protein kinase domain-containing protein</fullName>
    </recommendedName>
</protein>
<name>A0A154IL11_RHILE</name>
<dbReference type="Gene3D" id="1.10.510.10">
    <property type="entry name" value="Transferase(Phosphotransferase) domain 1"/>
    <property type="match status" value="1"/>
</dbReference>
<gene>
    <name evidence="3" type="ORF">A4A59_13575</name>
</gene>
<dbReference type="InterPro" id="IPR000719">
    <property type="entry name" value="Prot_kinase_dom"/>
</dbReference>
<evidence type="ECO:0000259" key="2">
    <source>
        <dbReference type="PROSITE" id="PS50011"/>
    </source>
</evidence>
<evidence type="ECO:0000256" key="1">
    <source>
        <dbReference type="SAM" id="Coils"/>
    </source>
</evidence>
<dbReference type="Pfam" id="PF00069">
    <property type="entry name" value="Pkinase"/>
    <property type="match status" value="1"/>
</dbReference>
<reference evidence="3" key="1">
    <citation type="submission" date="2016-03" db="EMBL/GenBank/DDBJ databases">
        <title>Microsymbionts genomes from the relict species Vavilovia formosa.</title>
        <authorList>
            <person name="Chirak E."/>
            <person name="Kimeklis A."/>
            <person name="Kopat V."/>
            <person name="Andronov E."/>
        </authorList>
    </citation>
    <scope>NUCLEOTIDE SEQUENCE [LARGE SCALE GENOMIC DNA]</scope>
    <source>
        <strain evidence="3">Vaf12</strain>
    </source>
</reference>
<accession>A0A154IL11</accession>
<dbReference type="InterPro" id="IPR011009">
    <property type="entry name" value="Kinase-like_dom_sf"/>
</dbReference>
<organism evidence="3">
    <name type="scientific">Rhizobium leguminosarum</name>
    <dbReference type="NCBI Taxonomy" id="384"/>
    <lineage>
        <taxon>Bacteria</taxon>
        <taxon>Pseudomonadati</taxon>
        <taxon>Pseudomonadota</taxon>
        <taxon>Alphaproteobacteria</taxon>
        <taxon>Hyphomicrobiales</taxon>
        <taxon>Rhizobiaceae</taxon>
        <taxon>Rhizobium/Agrobacterium group</taxon>
        <taxon>Rhizobium</taxon>
    </lineage>
</organism>
<sequence length="489" mass="54340">MEIKLEQAAWRLNESARLGPKGGFGEVFEGIGPNGRVAIKRLHISAAAAAHRELSIGKVLASKTLDHIVPVLDYGQDAESDRYFLVMPICEESLQDKLTREGPLSWDTAQAIVLDIVSGLQEVGDIVHRDLKPGNVLRHEGRWKIADFGIAKFVEDSTSFETLREALTPSYAAPEQWLGQRPTPATDVYALGCIIHALVSGKPPFGGEMVSVRQAHLHNPPPDLKGVEPRLASLVSSMLRKAQDARPTLDRCKKVIADTKPTQRVARGALAEAGLRVSQQEAAREAQQREVETARQARDALRKEAIATLRALMQRLFDEIDESSEAVRRSERAIVLGPAHLTYDDPQAVHSRSDPYQSGWDVVAASKISLRCETERQSYHDSTTYTFSASLVFSKTTKDPEYRWREVSFWSFNSDSSSTPYALSPHDSDFNVALSNVVGMSNVAHGPLTIDAEDEEDFLDRWMTLFAKAADKRLRHPMQMPPPPHFFKA</sequence>